<dbReference type="GO" id="GO:0005507">
    <property type="term" value="F:copper ion binding"/>
    <property type="evidence" value="ECO:0007669"/>
    <property type="project" value="InterPro"/>
</dbReference>
<dbReference type="AlphaFoldDB" id="A0A6V8IAZ9"/>
<dbReference type="GO" id="GO:0009279">
    <property type="term" value="C:cell outer membrane"/>
    <property type="evidence" value="ECO:0007669"/>
    <property type="project" value="InterPro"/>
</dbReference>
<feature type="chain" id="PRO_5032856774" evidence="1">
    <location>
        <begin position="24"/>
        <end position="271"/>
    </location>
</feature>
<evidence type="ECO:0000313" key="3">
    <source>
        <dbReference type="Proteomes" id="UP000548726"/>
    </source>
</evidence>
<dbReference type="Pfam" id="PF05275">
    <property type="entry name" value="CopB"/>
    <property type="match status" value="1"/>
</dbReference>
<dbReference type="RefSeq" id="WP_086656195.1">
    <property type="nucleotide sequence ID" value="NZ_BLJP01000006.1"/>
</dbReference>
<comment type="caution">
    <text evidence="2">The sequence shown here is derived from an EMBL/GenBank/DDBJ whole genome shotgun (WGS) entry which is preliminary data.</text>
</comment>
<sequence length="271" mass="29956">MNRAIFTGICLLALVRAVPAAHAEGSGVAQSALQSSGSGYHAADAPSATPVVYLGHINPVMDQDTYFHGIMNALEGRYAPGGTDFRWDGEAWFGSDYNKVWLKTEGTLERGRLHDGQHELLYSRAISPYFNLQGGVRTDLDDGPTRTWGAFGVQGLALYEFEVQATAYVSDRGRFGARVEGSYDFLLTNRLILQPQAEFNLYTKSDTGRQVGAGLSDVDAGLRLRYELWRKFAPYVAVTYSGYLTQARRIVRDQSGESGTLRFTLGIRSWF</sequence>
<keyword evidence="3" id="KW-1185">Reference proteome</keyword>
<proteinExistence type="predicted"/>
<accession>A0A6V8IAZ9</accession>
<keyword evidence="1" id="KW-0732">Signal</keyword>
<dbReference type="Proteomes" id="UP000548726">
    <property type="component" value="Unassembled WGS sequence"/>
</dbReference>
<reference evidence="2 3" key="1">
    <citation type="journal article" date="2020" name="Cell Rep.">
        <title>Local necrotic cells trigger systemic immune activation via gut microbiome dysbiosis in Drosophila.</title>
        <authorList>
            <person name="Kosakamoto H."/>
            <person name="Yamauchi T."/>
            <person name="Akuzawa-Tokita Y."/>
            <person name="Nishimura K."/>
            <person name="Soga T."/>
            <person name="Murakami T."/>
            <person name="Mori H."/>
            <person name="Yamamoto K."/>
            <person name="Miyazaki R."/>
            <person name="Koto A."/>
            <person name="Miura M."/>
            <person name="Obata F."/>
        </authorList>
    </citation>
    <scope>NUCLEOTIDE SEQUENCE [LARGE SCALE GENOMIC DNA]</scope>
    <source>
        <strain evidence="2 3">Ai</strain>
    </source>
</reference>
<feature type="signal peptide" evidence="1">
    <location>
        <begin position="1"/>
        <end position="23"/>
    </location>
</feature>
<protein>
    <submittedName>
        <fullName evidence="2">Copper resistance protein B</fullName>
    </submittedName>
</protein>
<organism evidence="2 3">
    <name type="scientific">Acetobacter persici</name>
    <dbReference type="NCBI Taxonomy" id="1076596"/>
    <lineage>
        <taxon>Bacteria</taxon>
        <taxon>Pseudomonadati</taxon>
        <taxon>Pseudomonadota</taxon>
        <taxon>Alphaproteobacteria</taxon>
        <taxon>Acetobacterales</taxon>
        <taxon>Acetobacteraceae</taxon>
        <taxon>Acetobacter</taxon>
    </lineage>
</organism>
<evidence type="ECO:0000256" key="1">
    <source>
        <dbReference type="SAM" id="SignalP"/>
    </source>
</evidence>
<evidence type="ECO:0000313" key="2">
    <source>
        <dbReference type="EMBL" id="GFE93776.1"/>
    </source>
</evidence>
<dbReference type="InterPro" id="IPR007939">
    <property type="entry name" value="Cu-R_B_prcur"/>
</dbReference>
<gene>
    <name evidence="2" type="primary">pcoB</name>
    <name evidence="2" type="ORF">DmAi_18350</name>
</gene>
<dbReference type="EMBL" id="BLJP01000006">
    <property type="protein sequence ID" value="GFE93776.1"/>
    <property type="molecule type" value="Genomic_DNA"/>
</dbReference>
<dbReference type="OrthoDB" id="9778934at2"/>
<name>A0A6V8IAZ9_9PROT</name>
<dbReference type="GO" id="GO:0006878">
    <property type="term" value="P:intracellular copper ion homeostasis"/>
    <property type="evidence" value="ECO:0007669"/>
    <property type="project" value="InterPro"/>
</dbReference>